<keyword evidence="1" id="KW-0732">Signal</keyword>
<comment type="caution">
    <text evidence="2">The sequence shown here is derived from an EMBL/GenBank/DDBJ whole genome shotgun (WGS) entry which is preliminary data.</text>
</comment>
<keyword evidence="3" id="KW-1185">Reference proteome</keyword>
<evidence type="ECO:0000256" key="1">
    <source>
        <dbReference type="SAM" id="SignalP"/>
    </source>
</evidence>
<protein>
    <submittedName>
        <fullName evidence="2">Carboxypeptidase-like regulatory domain-containing protein</fullName>
    </submittedName>
</protein>
<proteinExistence type="predicted"/>
<evidence type="ECO:0000313" key="3">
    <source>
        <dbReference type="Proteomes" id="UP001252186"/>
    </source>
</evidence>
<sequence length="503" mass="58418">MKHYYLTLIISFFIVQLNAQTELSATVIDSTSQQTIPFASITLNKSFGVISNNEGYFIMHLRNTLTKNDSIEISCLGYETKNMPALNFKDSIIQLQPKTFELNEVVVTKEQLTADEIIEKVKEGLASNYDTDYVKSTLFFRESNFTNVDTKKIDLKKSTIPEFNQGLIDSILMALPSKSDQYTEILTTKYSNHKIDDSYKLEVLKASELYDKKNEITFESFEERLTNIIKNNVKPDSYFKIKSGLFGTKEEMDSTLFEDNEAKEAKALIEEEKKKEQNRKNNFLKWRKNQIRNLENASIIYEDPSLNFLEKSKKYRFTLEDFAFLNNNYVYKISFAPKGSADYKGTLYINPQDYAIERLDFENVKTIKSFKLLGLMFQSHIHNGSFIYNKNSENKYVLSYAEQTIGNRFGVKRPLKIIEKNKNTKGRRKQNEVSGDLNFQMTVIQKNELVVFENNVISKTEFDAFKEAAKVTPTYLPSYDPEFWKGYNVIEPNKAIKEFKSIE</sequence>
<dbReference type="Proteomes" id="UP001252186">
    <property type="component" value="Unassembled WGS sequence"/>
</dbReference>
<evidence type="ECO:0000313" key="2">
    <source>
        <dbReference type="EMBL" id="MDT0552778.1"/>
    </source>
</evidence>
<dbReference type="RefSeq" id="WP_311592713.1">
    <property type="nucleotide sequence ID" value="NZ_JAVRHV010000002.1"/>
</dbReference>
<reference evidence="2 3" key="1">
    <citation type="submission" date="2023-09" db="EMBL/GenBank/DDBJ databases">
        <authorList>
            <person name="Rey-Velasco X."/>
        </authorList>
    </citation>
    <scope>NUCLEOTIDE SEQUENCE [LARGE SCALE GENOMIC DNA]</scope>
    <source>
        <strain evidence="2 3">P050</strain>
    </source>
</reference>
<dbReference type="EMBL" id="JAVRHV010000002">
    <property type="protein sequence ID" value="MDT0552778.1"/>
    <property type="molecule type" value="Genomic_DNA"/>
</dbReference>
<name>A0ABU2Y6V9_9FLAO</name>
<organism evidence="2 3">
    <name type="scientific">Urechidicola vernalis</name>
    <dbReference type="NCBI Taxonomy" id="3075600"/>
    <lineage>
        <taxon>Bacteria</taxon>
        <taxon>Pseudomonadati</taxon>
        <taxon>Bacteroidota</taxon>
        <taxon>Flavobacteriia</taxon>
        <taxon>Flavobacteriales</taxon>
        <taxon>Flavobacteriaceae</taxon>
        <taxon>Urechidicola</taxon>
    </lineage>
</organism>
<gene>
    <name evidence="2" type="ORF">RM519_05935</name>
</gene>
<feature type="signal peptide" evidence="1">
    <location>
        <begin position="1"/>
        <end position="19"/>
    </location>
</feature>
<dbReference type="Pfam" id="PF13715">
    <property type="entry name" value="CarbopepD_reg_2"/>
    <property type="match status" value="1"/>
</dbReference>
<accession>A0ABU2Y6V9</accession>
<feature type="chain" id="PRO_5046471646" evidence="1">
    <location>
        <begin position="20"/>
        <end position="503"/>
    </location>
</feature>